<dbReference type="AlphaFoldDB" id="A0AAV9NS91"/>
<dbReference type="PANTHER" id="PTHR37542:SF3">
    <property type="entry name" value="PRION-INHIBITION AND PROPAGATION HELO DOMAIN-CONTAINING PROTEIN"/>
    <property type="match status" value="1"/>
</dbReference>
<accession>A0AAV9NS91</accession>
<evidence type="ECO:0000313" key="2">
    <source>
        <dbReference type="EMBL" id="KAK5065196.1"/>
    </source>
</evidence>
<dbReference type="InterPro" id="IPR038305">
    <property type="entry name" value="HeLo_sf"/>
</dbReference>
<proteinExistence type="predicted"/>
<name>A0AAV9NS91_9EURO</name>
<dbReference type="Gene3D" id="1.10.510.10">
    <property type="entry name" value="Transferase(Phosphotransferase) domain 1"/>
    <property type="match status" value="1"/>
</dbReference>
<protein>
    <recommendedName>
        <fullName evidence="1">Prion-inhibition and propagation HeLo domain-containing protein</fullName>
    </recommendedName>
</protein>
<dbReference type="RefSeq" id="XP_064712520.1">
    <property type="nucleotide sequence ID" value="XM_064844660.1"/>
</dbReference>
<dbReference type="PANTHER" id="PTHR37542">
    <property type="entry name" value="HELO DOMAIN-CONTAINING PROTEIN-RELATED"/>
    <property type="match status" value="1"/>
</dbReference>
<evidence type="ECO:0000259" key="1">
    <source>
        <dbReference type="Pfam" id="PF14479"/>
    </source>
</evidence>
<dbReference type="Proteomes" id="UP001358417">
    <property type="component" value="Unassembled WGS sequence"/>
</dbReference>
<evidence type="ECO:0000313" key="3">
    <source>
        <dbReference type="Proteomes" id="UP001358417"/>
    </source>
</evidence>
<dbReference type="SUPFAM" id="SSF56112">
    <property type="entry name" value="Protein kinase-like (PK-like)"/>
    <property type="match status" value="1"/>
</dbReference>
<keyword evidence="3" id="KW-1185">Reference proteome</keyword>
<sequence>MSGLEVAGVVLGVVPIAFNAAVEAWRTLDDTISFDDDTEDLVIRLETVKARLGIWASKAGLADGELIAPLHPVEELLERTVRRIRDLIFEIEQQGEKYGIVVKQPGGPDSKRMSAAVIQMRRSLSAIITSSRSKSSLALQVEKEVSAQSMAKRAATSVSRRMYWAIRDKKKFEDFIDTLEKHVRGLQDLTVDKDRKEIQQEGTRLAMEIVRSLSEPEALLRLQSATGWDEGLSQIDVRSLAQWKAIIQQQRTPTTGLFSVDAEDWSLAGSSTDDRTKTRFLKPGHHDSEMAYLFEKKEYDMNITDELKDLVRESIRKLVSLLGEVNARRKLHTLRAVGYVDDPDYHCWWIVFQFPLGPVDSLLSAQNSRANEPLSLHRLFLSPVKPPLEARYQLGKRLVDTFARLYGSEWMHKGINSKNIVFPQVYSAGSAQSVASTGIQTALVQGFNYSRQLTQAQTIDRGKVLNDLESAIYRHPSYQGEAASGYQVHYDIYSLGLVLLEIALWSPLMDLLAAKHRPGKEPPVALSPDMVHFHELEAIELKRRVMIRIAGELAYRVGTRYKEIVRWCLDLQGPVTAVEFYNMVAIPLDELCSQG</sequence>
<feature type="domain" description="Prion-inhibition and propagation HeLo" evidence="1">
    <location>
        <begin position="8"/>
        <end position="209"/>
    </location>
</feature>
<organism evidence="2 3">
    <name type="scientific">Exophiala bonariae</name>
    <dbReference type="NCBI Taxonomy" id="1690606"/>
    <lineage>
        <taxon>Eukaryota</taxon>
        <taxon>Fungi</taxon>
        <taxon>Dikarya</taxon>
        <taxon>Ascomycota</taxon>
        <taxon>Pezizomycotina</taxon>
        <taxon>Eurotiomycetes</taxon>
        <taxon>Chaetothyriomycetidae</taxon>
        <taxon>Chaetothyriales</taxon>
        <taxon>Herpotrichiellaceae</taxon>
        <taxon>Exophiala</taxon>
    </lineage>
</organism>
<dbReference type="InterPro" id="IPR029498">
    <property type="entry name" value="HeLo_dom"/>
</dbReference>
<dbReference type="Pfam" id="PF14479">
    <property type="entry name" value="HeLo"/>
    <property type="match status" value="1"/>
</dbReference>
<dbReference type="InterPro" id="IPR011009">
    <property type="entry name" value="Kinase-like_dom_sf"/>
</dbReference>
<dbReference type="EMBL" id="JAVRRD010000001">
    <property type="protein sequence ID" value="KAK5065196.1"/>
    <property type="molecule type" value="Genomic_DNA"/>
</dbReference>
<comment type="caution">
    <text evidence="2">The sequence shown here is derived from an EMBL/GenBank/DDBJ whole genome shotgun (WGS) entry which is preliminary data.</text>
</comment>
<gene>
    <name evidence="2" type="ORF">LTR84_001033</name>
</gene>
<dbReference type="GeneID" id="89969255"/>
<dbReference type="Gene3D" id="1.20.120.1020">
    <property type="entry name" value="Prion-inhibition and propagation, HeLo domain"/>
    <property type="match status" value="1"/>
</dbReference>
<reference evidence="2 3" key="1">
    <citation type="submission" date="2023-08" db="EMBL/GenBank/DDBJ databases">
        <title>Black Yeasts Isolated from many extreme environments.</title>
        <authorList>
            <person name="Coleine C."/>
            <person name="Stajich J.E."/>
            <person name="Selbmann L."/>
        </authorList>
    </citation>
    <scope>NUCLEOTIDE SEQUENCE [LARGE SCALE GENOMIC DNA]</scope>
    <source>
        <strain evidence="2 3">CCFEE 5792</strain>
    </source>
</reference>